<feature type="non-terminal residue" evidence="2">
    <location>
        <position position="316"/>
    </location>
</feature>
<dbReference type="Gene3D" id="3.30.900.20">
    <property type="match status" value="1"/>
</dbReference>
<protein>
    <submittedName>
        <fullName evidence="2">Uncharacterized protein</fullName>
    </submittedName>
</protein>
<feature type="compositionally biased region" description="Low complexity" evidence="1">
    <location>
        <begin position="226"/>
        <end position="236"/>
    </location>
</feature>
<evidence type="ECO:0000313" key="3">
    <source>
        <dbReference type="Proteomes" id="UP000054018"/>
    </source>
</evidence>
<evidence type="ECO:0000313" key="2">
    <source>
        <dbReference type="EMBL" id="KIK17404.1"/>
    </source>
</evidence>
<dbReference type="HOGENOM" id="CLU_035340_0_0_1"/>
<reference evidence="3" key="2">
    <citation type="submission" date="2015-01" db="EMBL/GenBank/DDBJ databases">
        <title>Evolutionary Origins and Diversification of the Mycorrhizal Mutualists.</title>
        <authorList>
            <consortium name="DOE Joint Genome Institute"/>
            <consortium name="Mycorrhizal Genomics Consortium"/>
            <person name="Kohler A."/>
            <person name="Kuo A."/>
            <person name="Nagy L.G."/>
            <person name="Floudas D."/>
            <person name="Copeland A."/>
            <person name="Barry K.W."/>
            <person name="Cichocki N."/>
            <person name="Veneault-Fourrey C."/>
            <person name="LaButti K."/>
            <person name="Lindquist E.A."/>
            <person name="Lipzen A."/>
            <person name="Lundell T."/>
            <person name="Morin E."/>
            <person name="Murat C."/>
            <person name="Riley R."/>
            <person name="Ohm R."/>
            <person name="Sun H."/>
            <person name="Tunlid A."/>
            <person name="Henrissat B."/>
            <person name="Grigoriev I.V."/>
            <person name="Hibbett D.S."/>
            <person name="Martin F."/>
        </authorList>
    </citation>
    <scope>NUCLEOTIDE SEQUENCE [LARGE SCALE GENOMIC DNA]</scope>
    <source>
        <strain evidence="3">441</strain>
    </source>
</reference>
<sequence>TTTGSTTGMANTTKTDQYDVPTVRLDTERVTHELAARLATSFLAHVLFLKNQIPFPVVQLARMPDTDTRCRATKKRQQLLSSFDTLASHLYTTFVALSTSLALRRTRVDADEKSGRSDVGTVFLAIVLGPTIGTAKSRVIMGIDGFDIKVWGLRDDAPRSPTLTKTVECSENDGPSEESDSHDSEEDVETDGSTESLYETDEESTVDQTSSEDGEEDSSGDERPPLSRSPSLSLPASSPPPPPLASAPEHVALPPRLEEPDDTVLRAAERLLSFTLARACAEDVHGQGIAAELRMFLHDPSSFDFLPGELIYSVYV</sequence>
<keyword evidence="3" id="KW-1185">Reference proteome</keyword>
<organism evidence="2 3">
    <name type="scientific">Pisolithus microcarpus 441</name>
    <dbReference type="NCBI Taxonomy" id="765257"/>
    <lineage>
        <taxon>Eukaryota</taxon>
        <taxon>Fungi</taxon>
        <taxon>Dikarya</taxon>
        <taxon>Basidiomycota</taxon>
        <taxon>Agaricomycotina</taxon>
        <taxon>Agaricomycetes</taxon>
        <taxon>Agaricomycetidae</taxon>
        <taxon>Boletales</taxon>
        <taxon>Sclerodermatineae</taxon>
        <taxon>Pisolithaceae</taxon>
        <taxon>Pisolithus</taxon>
    </lineage>
</organism>
<dbReference type="OrthoDB" id="2387165at2759"/>
<name>A0A0C9YTQ7_9AGAM</name>
<evidence type="ECO:0000256" key="1">
    <source>
        <dbReference type="SAM" id="MobiDB-lite"/>
    </source>
</evidence>
<dbReference type="AlphaFoldDB" id="A0A0C9YTQ7"/>
<proteinExistence type="predicted"/>
<gene>
    <name evidence="2" type="ORF">PISMIDRAFT_685319</name>
</gene>
<feature type="compositionally biased region" description="Acidic residues" evidence="1">
    <location>
        <begin position="170"/>
        <end position="219"/>
    </location>
</feature>
<dbReference type="EMBL" id="KN833829">
    <property type="protein sequence ID" value="KIK17404.1"/>
    <property type="molecule type" value="Genomic_DNA"/>
</dbReference>
<dbReference type="Proteomes" id="UP000054018">
    <property type="component" value="Unassembled WGS sequence"/>
</dbReference>
<dbReference type="InterPro" id="IPR053729">
    <property type="entry name" value="MAD2L1BP_domain_sf"/>
</dbReference>
<accession>A0A0C9YTQ7</accession>
<feature type="region of interest" description="Disordered" evidence="1">
    <location>
        <begin position="154"/>
        <end position="249"/>
    </location>
</feature>
<reference evidence="2 3" key="1">
    <citation type="submission" date="2014-04" db="EMBL/GenBank/DDBJ databases">
        <authorList>
            <consortium name="DOE Joint Genome Institute"/>
            <person name="Kuo A."/>
            <person name="Kohler A."/>
            <person name="Costa M.D."/>
            <person name="Nagy L.G."/>
            <person name="Floudas D."/>
            <person name="Copeland A."/>
            <person name="Barry K.W."/>
            <person name="Cichocki N."/>
            <person name="Veneault-Fourrey C."/>
            <person name="LaButti K."/>
            <person name="Lindquist E.A."/>
            <person name="Lipzen A."/>
            <person name="Lundell T."/>
            <person name="Morin E."/>
            <person name="Murat C."/>
            <person name="Sun H."/>
            <person name="Tunlid A."/>
            <person name="Henrissat B."/>
            <person name="Grigoriev I.V."/>
            <person name="Hibbett D.S."/>
            <person name="Martin F."/>
            <person name="Nordberg H.P."/>
            <person name="Cantor M.N."/>
            <person name="Hua S.X."/>
        </authorList>
    </citation>
    <scope>NUCLEOTIDE SEQUENCE [LARGE SCALE GENOMIC DNA]</scope>
    <source>
        <strain evidence="2 3">441</strain>
    </source>
</reference>
<dbReference type="STRING" id="765257.A0A0C9YTQ7"/>